<dbReference type="RefSeq" id="XP_007771783.1">
    <property type="nucleotide sequence ID" value="XM_007773593.1"/>
</dbReference>
<dbReference type="FunFam" id="3.20.20.100:FF:000002">
    <property type="entry name" value="2,5-diketo-D-gluconic acid reductase A"/>
    <property type="match status" value="1"/>
</dbReference>
<feature type="domain" description="NADP-dependent oxidoreductase" evidence="5">
    <location>
        <begin position="14"/>
        <end position="257"/>
    </location>
</feature>
<evidence type="ECO:0000256" key="1">
    <source>
        <dbReference type="ARBA" id="ARBA00023002"/>
    </source>
</evidence>
<dbReference type="InterPro" id="IPR023210">
    <property type="entry name" value="NADP_OxRdtase_dom"/>
</dbReference>
<protein>
    <submittedName>
        <fullName evidence="6">Aldo keto reductase</fullName>
    </submittedName>
</protein>
<dbReference type="PANTHER" id="PTHR43827">
    <property type="entry name" value="2,5-DIKETO-D-GLUCONIC ACID REDUCTASE"/>
    <property type="match status" value="1"/>
</dbReference>
<dbReference type="AlphaFoldDB" id="A0A5M3MFF5"/>
<accession>A0A5M3MFF5</accession>
<dbReference type="PRINTS" id="PR00069">
    <property type="entry name" value="ALDKETRDTASE"/>
</dbReference>
<dbReference type="PANTHER" id="PTHR43827:SF13">
    <property type="entry name" value="ALDO_KETO REDUCTASE FAMILY PROTEIN"/>
    <property type="match status" value="1"/>
</dbReference>
<evidence type="ECO:0000313" key="7">
    <source>
        <dbReference type="Proteomes" id="UP000053558"/>
    </source>
</evidence>
<evidence type="ECO:0000256" key="4">
    <source>
        <dbReference type="PIRSR" id="PIRSR000097-3"/>
    </source>
</evidence>
<evidence type="ECO:0000313" key="6">
    <source>
        <dbReference type="EMBL" id="EIW77514.1"/>
    </source>
</evidence>
<dbReference type="Proteomes" id="UP000053558">
    <property type="component" value="Unassembled WGS sequence"/>
</dbReference>
<dbReference type="OMA" id="YYHDVVI"/>
<dbReference type="Pfam" id="PF00248">
    <property type="entry name" value="Aldo_ket_red"/>
    <property type="match status" value="1"/>
</dbReference>
<dbReference type="GeneID" id="19208179"/>
<dbReference type="GO" id="GO:0016616">
    <property type="term" value="F:oxidoreductase activity, acting on the CH-OH group of donors, NAD or NADP as acceptor"/>
    <property type="evidence" value="ECO:0007669"/>
    <property type="project" value="UniProtKB-ARBA"/>
</dbReference>
<evidence type="ECO:0000256" key="3">
    <source>
        <dbReference type="PIRSR" id="PIRSR000097-2"/>
    </source>
</evidence>
<sequence length="272" mass="30304">MATVGLGVYESYQCAKAVRLALKNGYTHVDSARLYGNETQVGEGIKASGVERSKLFITSKVYATDFNDTESAVVDSVNNLKYGMEGKRGPLGPSDYYDLYLLHSPHGGKQKRLKAYRGLLEARKKGLVKSVGVSNYGPHHIEEIRQAGLEMPVVNQLELHPLDQQRPIVEYCKKNNIVLQAYTPLIRFDFSGDRNGVIQSVADKLQKSAAQVLVRWSLQHGFVPLPKSEHEERIKTNADVYGWEIPAEEMARLDALDLGDDGALNWVPVHEP</sequence>
<feature type="site" description="Lowers pKa of active site Tyr" evidence="4">
    <location>
        <position position="60"/>
    </location>
</feature>
<dbReference type="InterPro" id="IPR036812">
    <property type="entry name" value="NAD(P)_OxRdtase_dom_sf"/>
</dbReference>
<evidence type="ECO:0000259" key="5">
    <source>
        <dbReference type="Pfam" id="PF00248"/>
    </source>
</evidence>
<evidence type="ECO:0000256" key="2">
    <source>
        <dbReference type="PIRSR" id="PIRSR000097-1"/>
    </source>
</evidence>
<keyword evidence="1" id="KW-0560">Oxidoreductase</keyword>
<dbReference type="SUPFAM" id="SSF51430">
    <property type="entry name" value="NAD(P)-linked oxidoreductase"/>
    <property type="match status" value="1"/>
</dbReference>
<dbReference type="InterPro" id="IPR020471">
    <property type="entry name" value="AKR"/>
</dbReference>
<comment type="caution">
    <text evidence="6">The sequence shown here is derived from an EMBL/GenBank/DDBJ whole genome shotgun (WGS) entry which is preliminary data.</text>
</comment>
<proteinExistence type="predicted"/>
<dbReference type="Gene3D" id="3.20.20.100">
    <property type="entry name" value="NADP-dependent oxidoreductase domain"/>
    <property type="match status" value="1"/>
</dbReference>
<keyword evidence="7" id="KW-1185">Reference proteome</keyword>
<dbReference type="CDD" id="cd19071">
    <property type="entry name" value="AKR_AKR1-5-like"/>
    <property type="match status" value="1"/>
</dbReference>
<feature type="binding site" evidence="3">
    <location>
        <position position="103"/>
    </location>
    <ligand>
        <name>substrate</name>
    </ligand>
</feature>
<dbReference type="PROSITE" id="PS00062">
    <property type="entry name" value="ALDOKETO_REDUCTASE_2"/>
    <property type="match status" value="1"/>
</dbReference>
<organism evidence="6 7">
    <name type="scientific">Coniophora puteana (strain RWD-64-598)</name>
    <name type="common">Brown rot fungus</name>
    <dbReference type="NCBI Taxonomy" id="741705"/>
    <lineage>
        <taxon>Eukaryota</taxon>
        <taxon>Fungi</taxon>
        <taxon>Dikarya</taxon>
        <taxon>Basidiomycota</taxon>
        <taxon>Agaricomycotina</taxon>
        <taxon>Agaricomycetes</taxon>
        <taxon>Agaricomycetidae</taxon>
        <taxon>Boletales</taxon>
        <taxon>Coniophorineae</taxon>
        <taxon>Coniophoraceae</taxon>
        <taxon>Coniophora</taxon>
    </lineage>
</organism>
<reference evidence="7" key="1">
    <citation type="journal article" date="2012" name="Science">
        <title>The Paleozoic origin of enzymatic lignin decomposition reconstructed from 31 fungal genomes.</title>
        <authorList>
            <person name="Floudas D."/>
            <person name="Binder M."/>
            <person name="Riley R."/>
            <person name="Barry K."/>
            <person name="Blanchette R.A."/>
            <person name="Henrissat B."/>
            <person name="Martinez A.T."/>
            <person name="Otillar R."/>
            <person name="Spatafora J.W."/>
            <person name="Yadav J.S."/>
            <person name="Aerts A."/>
            <person name="Benoit I."/>
            <person name="Boyd A."/>
            <person name="Carlson A."/>
            <person name="Copeland A."/>
            <person name="Coutinho P.M."/>
            <person name="de Vries R.P."/>
            <person name="Ferreira P."/>
            <person name="Findley K."/>
            <person name="Foster B."/>
            <person name="Gaskell J."/>
            <person name="Glotzer D."/>
            <person name="Gorecki P."/>
            <person name="Heitman J."/>
            <person name="Hesse C."/>
            <person name="Hori C."/>
            <person name="Igarashi K."/>
            <person name="Jurgens J.A."/>
            <person name="Kallen N."/>
            <person name="Kersten P."/>
            <person name="Kohler A."/>
            <person name="Kuees U."/>
            <person name="Kumar T.K.A."/>
            <person name="Kuo A."/>
            <person name="LaButti K."/>
            <person name="Larrondo L.F."/>
            <person name="Lindquist E."/>
            <person name="Ling A."/>
            <person name="Lombard V."/>
            <person name="Lucas S."/>
            <person name="Lundell T."/>
            <person name="Martin R."/>
            <person name="McLaughlin D.J."/>
            <person name="Morgenstern I."/>
            <person name="Morin E."/>
            <person name="Murat C."/>
            <person name="Nagy L.G."/>
            <person name="Nolan M."/>
            <person name="Ohm R.A."/>
            <person name="Patyshakuliyeva A."/>
            <person name="Rokas A."/>
            <person name="Ruiz-Duenas F.J."/>
            <person name="Sabat G."/>
            <person name="Salamov A."/>
            <person name="Samejima M."/>
            <person name="Schmutz J."/>
            <person name="Slot J.C."/>
            <person name="St John F."/>
            <person name="Stenlid J."/>
            <person name="Sun H."/>
            <person name="Sun S."/>
            <person name="Syed K."/>
            <person name="Tsang A."/>
            <person name="Wiebenga A."/>
            <person name="Young D."/>
            <person name="Pisabarro A."/>
            <person name="Eastwood D.C."/>
            <person name="Martin F."/>
            <person name="Cullen D."/>
            <person name="Grigoriev I.V."/>
            <person name="Hibbett D.S."/>
        </authorList>
    </citation>
    <scope>NUCLEOTIDE SEQUENCE [LARGE SCALE GENOMIC DNA]</scope>
    <source>
        <strain evidence="7">RWD-64-598 SS2</strain>
    </source>
</reference>
<feature type="active site" description="Proton donor" evidence="2">
    <location>
        <position position="35"/>
    </location>
</feature>
<gene>
    <name evidence="6" type="ORF">CONPUDRAFT_61821</name>
</gene>
<dbReference type="PIRSF" id="PIRSF000097">
    <property type="entry name" value="AKR"/>
    <property type="match status" value="1"/>
</dbReference>
<dbReference type="EMBL" id="JH711583">
    <property type="protein sequence ID" value="EIW77514.1"/>
    <property type="molecule type" value="Genomic_DNA"/>
</dbReference>
<dbReference type="KEGG" id="cput:CONPUDRAFT_61821"/>
<dbReference type="OrthoDB" id="416253at2759"/>
<dbReference type="InterPro" id="IPR018170">
    <property type="entry name" value="Aldo/ket_reductase_CS"/>
</dbReference>
<name>A0A5M3MFF5_CONPW</name>